<sequence length="134" mass="15149">MEGEPVQTTAADTEWGRQTDVSSAGSLQWPTIDGPLGVYNEEAVKLAKSFYYGGFLLLPLLWFVNCFYFWPVLQHREAEPLIRRYVVKSGIGCVLFSVVLLAWALTFAFGGERLFGSYWKHLAIYDIDDKYGPA</sequence>
<protein>
    <submittedName>
        <fullName evidence="1">Uncharacterized protein</fullName>
    </submittedName>
</protein>
<keyword evidence="2" id="KW-1185">Reference proteome</keyword>
<dbReference type="Proteomes" id="UP000828922">
    <property type="component" value="Linkage Group LG07"/>
</dbReference>
<evidence type="ECO:0000313" key="2">
    <source>
        <dbReference type="Proteomes" id="UP000828922"/>
    </source>
</evidence>
<name>A0ACB8HKU5_9BRYO</name>
<reference evidence="2" key="1">
    <citation type="journal article" date="2022" name="New Phytol.">
        <title>Phylogenomic structure and speciation in an emerging model: the Sphagnum magellanicum complex (Bryophyta).</title>
        <authorList>
            <person name="Shaw A.J."/>
            <person name="Piatkowski B."/>
            <person name="Duffy A.M."/>
            <person name="Aguero B."/>
            <person name="Imwattana K."/>
            <person name="Nieto-Lugilde M."/>
            <person name="Healey A."/>
            <person name="Weston D.J."/>
            <person name="Patel M.N."/>
            <person name="Schmutz J."/>
            <person name="Grimwood J."/>
            <person name="Yavitt J.B."/>
            <person name="Hassel K."/>
            <person name="Stenoien H.K."/>
            <person name="Flatberg K.I."/>
            <person name="Bickford C.P."/>
            <person name="Hicks K.A."/>
        </authorList>
    </citation>
    <scope>NUCLEOTIDE SEQUENCE [LARGE SCALE GENOMIC DNA]</scope>
</reference>
<organism evidence="1 2">
    <name type="scientific">Sphagnum magellanicum</name>
    <dbReference type="NCBI Taxonomy" id="128215"/>
    <lineage>
        <taxon>Eukaryota</taxon>
        <taxon>Viridiplantae</taxon>
        <taxon>Streptophyta</taxon>
        <taxon>Embryophyta</taxon>
        <taxon>Bryophyta</taxon>
        <taxon>Sphagnophytina</taxon>
        <taxon>Sphagnopsida</taxon>
        <taxon>Sphagnales</taxon>
        <taxon>Sphagnaceae</taxon>
        <taxon>Sphagnum</taxon>
    </lineage>
</organism>
<accession>A0ACB8HKU5</accession>
<proteinExistence type="predicted"/>
<gene>
    <name evidence="1" type="ORF">CY35_07G053400</name>
</gene>
<dbReference type="EMBL" id="CM038913">
    <property type="protein sequence ID" value="KAH9556858.1"/>
    <property type="molecule type" value="Genomic_DNA"/>
</dbReference>
<evidence type="ECO:0000313" key="1">
    <source>
        <dbReference type="EMBL" id="KAH9556858.1"/>
    </source>
</evidence>
<comment type="caution">
    <text evidence="1">The sequence shown here is derived from an EMBL/GenBank/DDBJ whole genome shotgun (WGS) entry which is preliminary data.</text>
</comment>